<evidence type="ECO:0000256" key="10">
    <source>
        <dbReference type="ARBA" id="ARBA00022741"/>
    </source>
</evidence>
<proteinExistence type="inferred from homology"/>
<dbReference type="InterPro" id="IPR001245">
    <property type="entry name" value="Ser-Thr/Tyr_kinase_cat_dom"/>
</dbReference>
<keyword evidence="6" id="KW-0808">Transferase</keyword>
<reference evidence="22 23" key="1">
    <citation type="journal article" date="2018" name="Mol. Plant">
        <title>The genome of Artemisia annua provides insight into the evolution of Asteraceae family and artemisinin biosynthesis.</title>
        <authorList>
            <person name="Shen Q."/>
            <person name="Zhang L."/>
            <person name="Liao Z."/>
            <person name="Wang S."/>
            <person name="Yan T."/>
            <person name="Shi P."/>
            <person name="Liu M."/>
            <person name="Fu X."/>
            <person name="Pan Q."/>
            <person name="Wang Y."/>
            <person name="Lv Z."/>
            <person name="Lu X."/>
            <person name="Zhang F."/>
            <person name="Jiang W."/>
            <person name="Ma Y."/>
            <person name="Chen M."/>
            <person name="Hao X."/>
            <person name="Li L."/>
            <person name="Tang Y."/>
            <person name="Lv G."/>
            <person name="Zhou Y."/>
            <person name="Sun X."/>
            <person name="Brodelius P.E."/>
            <person name="Rose J.K.C."/>
            <person name="Tang K."/>
        </authorList>
    </citation>
    <scope>NUCLEOTIDE SEQUENCE [LARGE SCALE GENOMIC DNA]</scope>
    <source>
        <strain evidence="23">cv. Huhao1</strain>
        <tissue evidence="22">Leaf</tissue>
    </source>
</reference>
<dbReference type="SMART" id="SM00369">
    <property type="entry name" value="LRR_TYP"/>
    <property type="match status" value="3"/>
</dbReference>
<dbReference type="GO" id="GO:0051707">
    <property type="term" value="P:response to other organism"/>
    <property type="evidence" value="ECO:0007669"/>
    <property type="project" value="UniProtKB-ARBA"/>
</dbReference>
<evidence type="ECO:0000256" key="4">
    <source>
        <dbReference type="ARBA" id="ARBA00022527"/>
    </source>
</evidence>
<dbReference type="SMART" id="SM00220">
    <property type="entry name" value="S_TKc"/>
    <property type="match status" value="1"/>
</dbReference>
<evidence type="ECO:0000256" key="16">
    <source>
        <dbReference type="ARBA" id="ARBA00023170"/>
    </source>
</evidence>
<dbReference type="FunFam" id="3.30.200.20:FF:000226">
    <property type="entry name" value="receptor protein kinase TMK1"/>
    <property type="match status" value="1"/>
</dbReference>
<keyword evidence="3" id="KW-1003">Cell membrane</keyword>
<feature type="chain" id="PRO_5015408825" description="Protein kinase domain-containing protein" evidence="20">
    <location>
        <begin position="25"/>
        <end position="851"/>
    </location>
</feature>
<evidence type="ECO:0000256" key="12">
    <source>
        <dbReference type="ARBA" id="ARBA00022840"/>
    </source>
</evidence>
<dbReference type="InterPro" id="IPR011009">
    <property type="entry name" value="Kinase-like_dom_sf"/>
</dbReference>
<name>A0A2U1LUB2_ARTAN</name>
<dbReference type="GO" id="GO:0004674">
    <property type="term" value="F:protein serine/threonine kinase activity"/>
    <property type="evidence" value="ECO:0007669"/>
    <property type="project" value="UniProtKB-KW"/>
</dbReference>
<feature type="binding site" evidence="18">
    <location>
        <position position="555"/>
    </location>
    <ligand>
        <name>ATP</name>
        <dbReference type="ChEBI" id="CHEBI:30616"/>
    </ligand>
</feature>
<dbReference type="Pfam" id="PF00560">
    <property type="entry name" value="LRR_1"/>
    <property type="match status" value="1"/>
</dbReference>
<evidence type="ECO:0000256" key="9">
    <source>
        <dbReference type="ARBA" id="ARBA00022737"/>
    </source>
</evidence>
<dbReference type="Gene3D" id="1.10.510.10">
    <property type="entry name" value="Transferase(Phosphotransferase) domain 1"/>
    <property type="match status" value="1"/>
</dbReference>
<keyword evidence="15" id="KW-1015">Disulfide bond</keyword>
<dbReference type="InterPro" id="IPR001611">
    <property type="entry name" value="Leu-rich_rpt"/>
</dbReference>
<dbReference type="InterPro" id="IPR032675">
    <property type="entry name" value="LRR_dom_sf"/>
</dbReference>
<dbReference type="CDD" id="cd14066">
    <property type="entry name" value="STKc_IRAK"/>
    <property type="match status" value="1"/>
</dbReference>
<keyword evidence="17" id="KW-0325">Glycoprotein</keyword>
<dbReference type="PROSITE" id="PS00107">
    <property type="entry name" value="PROTEIN_KINASE_ATP"/>
    <property type="match status" value="1"/>
</dbReference>
<dbReference type="InterPro" id="IPR003591">
    <property type="entry name" value="Leu-rich_rpt_typical-subtyp"/>
</dbReference>
<comment type="caution">
    <text evidence="22">The sequence shown here is derived from an EMBL/GenBank/DDBJ whole genome shotgun (WGS) entry which is preliminary data.</text>
</comment>
<feature type="transmembrane region" description="Helical" evidence="19">
    <location>
        <begin position="459"/>
        <end position="483"/>
    </location>
</feature>
<evidence type="ECO:0000256" key="7">
    <source>
        <dbReference type="ARBA" id="ARBA00022692"/>
    </source>
</evidence>
<dbReference type="Pfam" id="PF07714">
    <property type="entry name" value="PK_Tyr_Ser-Thr"/>
    <property type="match status" value="1"/>
</dbReference>
<evidence type="ECO:0000256" key="20">
    <source>
        <dbReference type="SAM" id="SignalP"/>
    </source>
</evidence>
<dbReference type="Gene3D" id="3.80.10.10">
    <property type="entry name" value="Ribonuclease Inhibitor"/>
    <property type="match status" value="2"/>
</dbReference>
<dbReference type="FunFam" id="3.80.10.10:FF:000190">
    <property type="entry name" value="Receptor-like kinase TMK4"/>
    <property type="match status" value="1"/>
</dbReference>
<dbReference type="InterPro" id="IPR017441">
    <property type="entry name" value="Protein_kinase_ATP_BS"/>
</dbReference>
<gene>
    <name evidence="22" type="ORF">CTI12_AA453450</name>
</gene>
<dbReference type="SUPFAM" id="SSF52058">
    <property type="entry name" value="L domain-like"/>
    <property type="match status" value="1"/>
</dbReference>
<keyword evidence="7 19" id="KW-0812">Transmembrane</keyword>
<dbReference type="Gene3D" id="3.30.200.20">
    <property type="entry name" value="Phosphorylase Kinase, domain 1"/>
    <property type="match status" value="1"/>
</dbReference>
<comment type="similarity">
    <text evidence="2">Belongs to the protein kinase superfamily. Ser/Thr protein kinase family.</text>
</comment>
<dbReference type="InterPro" id="IPR052422">
    <property type="entry name" value="Auxin_Ser/Thr_Kinase"/>
</dbReference>
<keyword evidence="16" id="KW-0675">Receptor</keyword>
<dbReference type="EMBL" id="PKPP01007726">
    <property type="protein sequence ID" value="PWA52596.1"/>
    <property type="molecule type" value="Genomic_DNA"/>
</dbReference>
<evidence type="ECO:0000256" key="14">
    <source>
        <dbReference type="ARBA" id="ARBA00023136"/>
    </source>
</evidence>
<evidence type="ECO:0000256" key="6">
    <source>
        <dbReference type="ARBA" id="ARBA00022679"/>
    </source>
</evidence>
<dbReference type="STRING" id="35608.A0A2U1LUB2"/>
<keyword evidence="4" id="KW-0723">Serine/threonine-protein kinase</keyword>
<evidence type="ECO:0000256" key="17">
    <source>
        <dbReference type="ARBA" id="ARBA00023180"/>
    </source>
</evidence>
<organism evidence="22 23">
    <name type="scientific">Artemisia annua</name>
    <name type="common">Sweet wormwood</name>
    <dbReference type="NCBI Taxonomy" id="35608"/>
    <lineage>
        <taxon>Eukaryota</taxon>
        <taxon>Viridiplantae</taxon>
        <taxon>Streptophyta</taxon>
        <taxon>Embryophyta</taxon>
        <taxon>Tracheophyta</taxon>
        <taxon>Spermatophyta</taxon>
        <taxon>Magnoliopsida</taxon>
        <taxon>eudicotyledons</taxon>
        <taxon>Gunneridae</taxon>
        <taxon>Pentapetalae</taxon>
        <taxon>asterids</taxon>
        <taxon>campanulids</taxon>
        <taxon>Asterales</taxon>
        <taxon>Asteraceae</taxon>
        <taxon>Asteroideae</taxon>
        <taxon>Anthemideae</taxon>
        <taxon>Artemisiinae</taxon>
        <taxon>Artemisia</taxon>
    </lineage>
</organism>
<keyword evidence="11" id="KW-0418">Kinase</keyword>
<dbReference type="InterPro" id="IPR013210">
    <property type="entry name" value="LRR_N_plant-typ"/>
</dbReference>
<dbReference type="GO" id="GO:0006952">
    <property type="term" value="P:defense response"/>
    <property type="evidence" value="ECO:0007669"/>
    <property type="project" value="UniProtKB-ARBA"/>
</dbReference>
<dbReference type="AlphaFoldDB" id="A0A2U1LUB2"/>
<protein>
    <recommendedName>
        <fullName evidence="21">Protein kinase domain-containing protein</fullName>
    </recommendedName>
</protein>
<dbReference type="PROSITE" id="PS50011">
    <property type="entry name" value="PROTEIN_KINASE_DOM"/>
    <property type="match status" value="1"/>
</dbReference>
<evidence type="ECO:0000256" key="3">
    <source>
        <dbReference type="ARBA" id="ARBA00022475"/>
    </source>
</evidence>
<evidence type="ECO:0000313" key="22">
    <source>
        <dbReference type="EMBL" id="PWA52596.1"/>
    </source>
</evidence>
<evidence type="ECO:0000313" key="23">
    <source>
        <dbReference type="Proteomes" id="UP000245207"/>
    </source>
</evidence>
<keyword evidence="23" id="KW-1185">Reference proteome</keyword>
<evidence type="ECO:0000256" key="1">
    <source>
        <dbReference type="ARBA" id="ARBA00004162"/>
    </source>
</evidence>
<keyword evidence="12 18" id="KW-0067">ATP-binding</keyword>
<feature type="signal peptide" evidence="20">
    <location>
        <begin position="1"/>
        <end position="24"/>
    </location>
</feature>
<dbReference type="PANTHER" id="PTHR47986">
    <property type="entry name" value="OSJNBA0070M12.3 PROTEIN"/>
    <property type="match status" value="1"/>
</dbReference>
<keyword evidence="10 18" id="KW-0547">Nucleotide-binding</keyword>
<evidence type="ECO:0000256" key="11">
    <source>
        <dbReference type="ARBA" id="ARBA00022777"/>
    </source>
</evidence>
<dbReference type="Pfam" id="PF08263">
    <property type="entry name" value="LRRNT_2"/>
    <property type="match status" value="2"/>
</dbReference>
<keyword evidence="14 19" id="KW-0472">Membrane</keyword>
<evidence type="ECO:0000256" key="18">
    <source>
        <dbReference type="PROSITE-ProRule" id="PRU10141"/>
    </source>
</evidence>
<dbReference type="FunFam" id="3.80.10.10:FF:000129">
    <property type="entry name" value="Leucine-rich repeat receptor-like kinase"/>
    <property type="match status" value="1"/>
</dbReference>
<evidence type="ECO:0000256" key="5">
    <source>
        <dbReference type="ARBA" id="ARBA00022614"/>
    </source>
</evidence>
<keyword evidence="13 19" id="KW-1133">Transmembrane helix</keyword>
<keyword evidence="8 20" id="KW-0732">Signal</keyword>
<dbReference type="PANTHER" id="PTHR47986:SF10">
    <property type="entry name" value="RECEPTOR-LIKE KINASE TMK4"/>
    <property type="match status" value="1"/>
</dbReference>
<keyword evidence="5" id="KW-0433">Leucine-rich repeat</keyword>
<dbReference type="GO" id="GO:0005886">
    <property type="term" value="C:plasma membrane"/>
    <property type="evidence" value="ECO:0007669"/>
    <property type="project" value="UniProtKB-SubCell"/>
</dbReference>
<evidence type="ECO:0000256" key="13">
    <source>
        <dbReference type="ARBA" id="ARBA00022989"/>
    </source>
</evidence>
<dbReference type="Proteomes" id="UP000245207">
    <property type="component" value="Unassembled WGS sequence"/>
</dbReference>
<comment type="subcellular location">
    <subcellularLocation>
        <location evidence="1">Cell membrane</location>
        <topology evidence="1">Single-pass membrane protein</topology>
    </subcellularLocation>
</comment>
<dbReference type="SUPFAM" id="SSF56112">
    <property type="entry name" value="Protein kinase-like (PK-like)"/>
    <property type="match status" value="1"/>
</dbReference>
<evidence type="ECO:0000256" key="15">
    <source>
        <dbReference type="ARBA" id="ARBA00023157"/>
    </source>
</evidence>
<evidence type="ECO:0000256" key="8">
    <source>
        <dbReference type="ARBA" id="ARBA00022729"/>
    </source>
</evidence>
<sequence length="851" mass="93872">MDYHHCCSLILGLTSFLLISFSTADDAAIMAKLSTSISPTPSTWYGNNFCEWKGIACDSFGFVVTINLSHMSLNGTLPSDLHSLRNLRTLALQGNSLSGPLPTLSNLAFLEQVMLDGNNFTSIPSDLFYGLTILQIFSISDNSHLSPWSLPNDLINSTNLRTFQANQANIYGTIPDIFGSLLYLQNLSLSYNNLTGSLPASFGGSQIINLRLDNQLQGLSGTLDVLSSMTQLSQVWLKGNAFTGAIPDLSECTELSDLQLGDNQLTGLVTDSIMSLPKLAYINLQNNKLQGPVPVFGSVTLDINLQNNSFCLDKPGKCDAQVTALLEVAGALGYPMSMAESWLGDDACDGRWDFVVCNSNNSVTSVNFAKQNFSGTISPAFGNLTSLRMLSLNDNNLTGSIPEVLTSLPDLQLLDVSNNNLSGPVPVFPTRVKFSSDNNNLLSGKPIPNHKINPSRVEFSAGLVIGIVISGVIFVIVVVMFVSNKCYRVNPSKLQSKISVDHSEIPSSKSGNLMISVQVLQQVTDNFSDEKVLGRGGFGVVYKGEFDDGTKIAVKRMKTGMKETKGMNEFEVEIAVLTKVRHRHLVALLGYCANDNERLLVYEYMPQGTLSQHLFKWREQKSLPLSWKQRVSIALDVGRGVEYLHSLAQQSFIHRDLKPANILLGDDMRAKVADFGLVKNAPDGKYSIETRLAGTFGYMAPEYSAAGRVTTKVDVYSFGVVLMQLITGRKALDETMPYESCQLAAWFRRVPVTKENMVKYVDKALDTNDNETLESIFKVAELAKHCTTREPFHRPDMGYVVNILRPLFEQWKPLRQEQENTYYRRHMSLSQALQADDNTSSTIDVFQPNSF</sequence>
<evidence type="ECO:0000259" key="21">
    <source>
        <dbReference type="PROSITE" id="PS50011"/>
    </source>
</evidence>
<accession>A0A2U1LUB2</accession>
<dbReference type="GO" id="GO:0005524">
    <property type="term" value="F:ATP binding"/>
    <property type="evidence" value="ECO:0007669"/>
    <property type="project" value="UniProtKB-UniRule"/>
</dbReference>
<keyword evidence="9" id="KW-0677">Repeat</keyword>
<dbReference type="OrthoDB" id="978612at2759"/>
<evidence type="ECO:0000256" key="2">
    <source>
        <dbReference type="ARBA" id="ARBA00008684"/>
    </source>
</evidence>
<feature type="domain" description="Protein kinase" evidence="21">
    <location>
        <begin position="527"/>
        <end position="808"/>
    </location>
</feature>
<dbReference type="InterPro" id="IPR000719">
    <property type="entry name" value="Prot_kinase_dom"/>
</dbReference>
<dbReference type="Pfam" id="PF13855">
    <property type="entry name" value="LRR_8"/>
    <property type="match status" value="1"/>
</dbReference>
<evidence type="ECO:0000256" key="19">
    <source>
        <dbReference type="SAM" id="Phobius"/>
    </source>
</evidence>
<dbReference type="PROSITE" id="PS00108">
    <property type="entry name" value="PROTEIN_KINASE_ST"/>
    <property type="match status" value="1"/>
</dbReference>
<dbReference type="InterPro" id="IPR008271">
    <property type="entry name" value="Ser/Thr_kinase_AS"/>
</dbReference>
<dbReference type="FunFam" id="1.10.510.10:FF:000468">
    <property type="entry name" value="PTI1-like tyrosine-protein kinase 3"/>
    <property type="match status" value="1"/>
</dbReference>